<evidence type="ECO:0000256" key="2">
    <source>
        <dbReference type="ARBA" id="ARBA00022649"/>
    </source>
</evidence>
<sequence length="105" mass="11602">MVIRGLVYRIDVGTANRGHEQRGRRYGVVLSRTDWNMVTVVPTSTSAGASQFRPEVEVDGVPTRLLVDQICSIDVDYMTGEPTGCLSLEEMARLDVTIGRYLGLN</sequence>
<dbReference type="InterPro" id="IPR003477">
    <property type="entry name" value="PemK-like"/>
</dbReference>
<keyword evidence="2" id="KW-1277">Toxin-antitoxin system</keyword>
<dbReference type="Gene3D" id="2.30.30.110">
    <property type="match status" value="1"/>
</dbReference>
<protein>
    <submittedName>
        <fullName evidence="3">Type II toxin-antitoxin system toxin endoribonuclease PemK</fullName>
    </submittedName>
</protein>
<comment type="caution">
    <text evidence="3">The sequence shown here is derived from an EMBL/GenBank/DDBJ whole genome shotgun (WGS) entry which is preliminary data.</text>
</comment>
<dbReference type="RefSeq" id="WP_345493102.1">
    <property type="nucleotide sequence ID" value="NZ_BAABJM010000001.1"/>
</dbReference>
<accession>A0ABP9JSQ6</accession>
<proteinExistence type="inferred from homology"/>
<evidence type="ECO:0000313" key="3">
    <source>
        <dbReference type="EMBL" id="GAA5042381.1"/>
    </source>
</evidence>
<name>A0ABP9JSQ6_9NOCA</name>
<gene>
    <name evidence="3" type="primary">pemK</name>
    <name evidence="3" type="ORF">GCM10023318_02610</name>
</gene>
<dbReference type="SUPFAM" id="SSF50118">
    <property type="entry name" value="Cell growth inhibitor/plasmid maintenance toxic component"/>
    <property type="match status" value="1"/>
</dbReference>
<organism evidence="3 4">
    <name type="scientific">Nocardia callitridis</name>
    <dbReference type="NCBI Taxonomy" id="648753"/>
    <lineage>
        <taxon>Bacteria</taxon>
        <taxon>Bacillati</taxon>
        <taxon>Actinomycetota</taxon>
        <taxon>Actinomycetes</taxon>
        <taxon>Mycobacteriales</taxon>
        <taxon>Nocardiaceae</taxon>
        <taxon>Nocardia</taxon>
    </lineage>
</organism>
<evidence type="ECO:0000313" key="4">
    <source>
        <dbReference type="Proteomes" id="UP001500603"/>
    </source>
</evidence>
<dbReference type="Pfam" id="PF02452">
    <property type="entry name" value="PemK_toxin"/>
    <property type="match status" value="1"/>
</dbReference>
<keyword evidence="4" id="KW-1185">Reference proteome</keyword>
<dbReference type="Proteomes" id="UP001500603">
    <property type="component" value="Unassembled WGS sequence"/>
</dbReference>
<evidence type="ECO:0000256" key="1">
    <source>
        <dbReference type="ARBA" id="ARBA00007521"/>
    </source>
</evidence>
<reference evidence="4" key="1">
    <citation type="journal article" date="2019" name="Int. J. Syst. Evol. Microbiol.">
        <title>The Global Catalogue of Microorganisms (GCM) 10K type strain sequencing project: providing services to taxonomists for standard genome sequencing and annotation.</title>
        <authorList>
            <consortium name="The Broad Institute Genomics Platform"/>
            <consortium name="The Broad Institute Genome Sequencing Center for Infectious Disease"/>
            <person name="Wu L."/>
            <person name="Ma J."/>
        </authorList>
    </citation>
    <scope>NUCLEOTIDE SEQUENCE [LARGE SCALE GENOMIC DNA]</scope>
    <source>
        <strain evidence="4">JCM 18298</strain>
    </source>
</reference>
<dbReference type="InterPro" id="IPR011067">
    <property type="entry name" value="Plasmid_toxin/cell-grow_inhib"/>
</dbReference>
<comment type="similarity">
    <text evidence="1">Belongs to the PemK/MazF family.</text>
</comment>
<dbReference type="EMBL" id="BAABJM010000001">
    <property type="protein sequence ID" value="GAA5042381.1"/>
    <property type="molecule type" value="Genomic_DNA"/>
</dbReference>